<reference evidence="1" key="1">
    <citation type="submission" date="2015-11" db="EMBL/GenBank/DDBJ databases">
        <title>De novo transcriptome assembly of four potential Pierce s Disease insect vectors from Arizona vineyards.</title>
        <authorList>
            <person name="Tassone E.E."/>
        </authorList>
    </citation>
    <scope>NUCLEOTIDE SEQUENCE</scope>
</reference>
<dbReference type="AlphaFoldDB" id="A0A1B6KZ92"/>
<organism evidence="1">
    <name type="scientific">Graphocephala atropunctata</name>
    <dbReference type="NCBI Taxonomy" id="36148"/>
    <lineage>
        <taxon>Eukaryota</taxon>
        <taxon>Metazoa</taxon>
        <taxon>Ecdysozoa</taxon>
        <taxon>Arthropoda</taxon>
        <taxon>Hexapoda</taxon>
        <taxon>Insecta</taxon>
        <taxon>Pterygota</taxon>
        <taxon>Neoptera</taxon>
        <taxon>Paraneoptera</taxon>
        <taxon>Hemiptera</taxon>
        <taxon>Auchenorrhyncha</taxon>
        <taxon>Membracoidea</taxon>
        <taxon>Cicadellidae</taxon>
        <taxon>Cicadellinae</taxon>
        <taxon>Cicadellini</taxon>
        <taxon>Graphocephala</taxon>
    </lineage>
</organism>
<proteinExistence type="predicted"/>
<evidence type="ECO:0000313" key="1">
    <source>
        <dbReference type="EMBL" id="JAT16731.1"/>
    </source>
</evidence>
<sequence length="146" mass="16361">LQEKDTEYNALVKALKDRDFSLSDPESQFSLNIPLTPSSCPSSDSSISADVVNRSASEYVENRNSLSNKNVKTISEEVTPIQCHKVNPKALSSDKKRSVRRNIFQERVVETSEEDEDIKIESVDVNSRQLGSGDFEPLVWDNVLIS</sequence>
<accession>A0A1B6KZ92</accession>
<dbReference type="EMBL" id="GEBQ01023246">
    <property type="protein sequence ID" value="JAT16731.1"/>
    <property type="molecule type" value="Transcribed_RNA"/>
</dbReference>
<feature type="non-terminal residue" evidence="1">
    <location>
        <position position="1"/>
    </location>
</feature>
<name>A0A1B6KZ92_9HEMI</name>
<protein>
    <submittedName>
        <fullName evidence="1">Uncharacterized protein</fullName>
    </submittedName>
</protein>
<feature type="non-terminal residue" evidence="1">
    <location>
        <position position="146"/>
    </location>
</feature>
<gene>
    <name evidence="1" type="ORF">g.4004</name>
</gene>